<dbReference type="Gene3D" id="3.30.1330.80">
    <property type="entry name" value="Hypothetical protein, similar to alpha- acetolactate decarboxylase, domain 2"/>
    <property type="match status" value="1"/>
</dbReference>
<dbReference type="InterPro" id="IPR014476">
    <property type="entry name" value="AHL15-29"/>
</dbReference>
<feature type="domain" description="PPC" evidence="2">
    <location>
        <begin position="63"/>
        <end position="184"/>
    </location>
</feature>
<feature type="compositionally biased region" description="Polar residues" evidence="1">
    <location>
        <begin position="20"/>
        <end position="36"/>
    </location>
</feature>
<organism evidence="3 5">
    <name type="scientific">Vanilla planifolia</name>
    <name type="common">Vanilla</name>
    <dbReference type="NCBI Taxonomy" id="51239"/>
    <lineage>
        <taxon>Eukaryota</taxon>
        <taxon>Viridiplantae</taxon>
        <taxon>Streptophyta</taxon>
        <taxon>Embryophyta</taxon>
        <taxon>Tracheophyta</taxon>
        <taxon>Spermatophyta</taxon>
        <taxon>Magnoliopsida</taxon>
        <taxon>Liliopsida</taxon>
        <taxon>Asparagales</taxon>
        <taxon>Orchidaceae</taxon>
        <taxon>Vanilloideae</taxon>
        <taxon>Vanilleae</taxon>
        <taxon>Vanilla</taxon>
    </lineage>
</organism>
<sequence length="184" mass="19498">MEQQEQEGSSNAEPTVKGTPASTAASSNGQSHTITSKYLAKRRVGRPPGSKNRNAIPSGGKPAPSFFLPHVVVPAGGDIVENIRFFASHNREMTFAVLSTGGFVSNAHILQRYALPPVLVELKGLFNILSISANFHPLRCEGDTIVSATLVGTKGQIIFGEVVGPFVAAEDLVVVLAPLSLPRR</sequence>
<dbReference type="InterPro" id="IPR005175">
    <property type="entry name" value="PPC_dom"/>
</dbReference>
<name>A0A835Q4J5_VANPL</name>
<dbReference type="GO" id="GO:0003680">
    <property type="term" value="F:minor groove of adenine-thymine-rich DNA binding"/>
    <property type="evidence" value="ECO:0007669"/>
    <property type="project" value="InterPro"/>
</dbReference>
<dbReference type="Proteomes" id="UP000636800">
    <property type="component" value="Chromosome 10"/>
</dbReference>
<dbReference type="EMBL" id="JADCNL010000010">
    <property type="protein sequence ID" value="KAG0464041.1"/>
    <property type="molecule type" value="Genomic_DNA"/>
</dbReference>
<evidence type="ECO:0000313" key="5">
    <source>
        <dbReference type="Proteomes" id="UP000636800"/>
    </source>
</evidence>
<feature type="region of interest" description="Disordered" evidence="1">
    <location>
        <begin position="1"/>
        <end position="61"/>
    </location>
</feature>
<dbReference type="GO" id="GO:0003700">
    <property type="term" value="F:DNA-binding transcription factor activity"/>
    <property type="evidence" value="ECO:0007669"/>
    <property type="project" value="TreeGrafter"/>
</dbReference>
<keyword evidence="5" id="KW-1185">Reference proteome</keyword>
<evidence type="ECO:0000313" key="4">
    <source>
        <dbReference type="EMBL" id="KAG0465524.1"/>
    </source>
</evidence>
<evidence type="ECO:0000313" key="6">
    <source>
        <dbReference type="Proteomes" id="UP000639772"/>
    </source>
</evidence>
<evidence type="ECO:0000259" key="2">
    <source>
        <dbReference type="PROSITE" id="PS51742"/>
    </source>
</evidence>
<dbReference type="GO" id="GO:0005634">
    <property type="term" value="C:nucleus"/>
    <property type="evidence" value="ECO:0007669"/>
    <property type="project" value="TreeGrafter"/>
</dbReference>
<evidence type="ECO:0000256" key="1">
    <source>
        <dbReference type="SAM" id="MobiDB-lite"/>
    </source>
</evidence>
<dbReference type="EMBL" id="JADCNM010000010">
    <property type="protein sequence ID" value="KAG0465524.1"/>
    <property type="molecule type" value="Genomic_DNA"/>
</dbReference>
<dbReference type="AlphaFoldDB" id="A0A835Q4J5"/>
<evidence type="ECO:0000313" key="3">
    <source>
        <dbReference type="EMBL" id="KAG0464041.1"/>
    </source>
</evidence>
<dbReference type="PROSITE" id="PS51742">
    <property type="entry name" value="PPC"/>
    <property type="match status" value="1"/>
</dbReference>
<accession>A0A835Q4J5</accession>
<reference evidence="5 6" key="1">
    <citation type="journal article" date="2020" name="Nat. Food">
        <title>A phased Vanilla planifolia genome enables genetic improvement of flavour and production.</title>
        <authorList>
            <person name="Hasing T."/>
            <person name="Tang H."/>
            <person name="Brym M."/>
            <person name="Khazi F."/>
            <person name="Huang T."/>
            <person name="Chambers A.H."/>
        </authorList>
    </citation>
    <scope>NUCLEOTIDE SEQUENCE [LARGE SCALE GENOMIC DNA]</scope>
    <source>
        <tissue evidence="3">Leaf</tissue>
    </source>
</reference>
<proteinExistence type="predicted"/>
<dbReference type="PANTHER" id="PTHR31100:SF69">
    <property type="entry name" value="AT-HOOK MOTIF NUCLEAR-LOCALIZED PROTEIN 17-RELATED"/>
    <property type="match status" value="1"/>
</dbReference>
<dbReference type="Pfam" id="PF03479">
    <property type="entry name" value="PCC"/>
    <property type="match status" value="1"/>
</dbReference>
<gene>
    <name evidence="4" type="ORF">HPP92_019688</name>
    <name evidence="3" type="ORF">HPP92_020110</name>
</gene>
<comment type="caution">
    <text evidence="3">The sequence shown here is derived from an EMBL/GenBank/DDBJ whole genome shotgun (WGS) entry which is preliminary data.</text>
</comment>
<dbReference type="PANTHER" id="PTHR31100">
    <property type="entry name" value="AT-HOOK MOTIF NUCLEAR-LOCALIZED PROTEIN 15"/>
    <property type="match status" value="1"/>
</dbReference>
<dbReference type="Proteomes" id="UP000639772">
    <property type="component" value="Chromosome 10"/>
</dbReference>
<dbReference type="SUPFAM" id="SSF117856">
    <property type="entry name" value="AF0104/ALDC/Ptd012-like"/>
    <property type="match status" value="1"/>
</dbReference>
<feature type="compositionally biased region" description="Polar residues" evidence="1">
    <location>
        <begin position="1"/>
        <end position="13"/>
    </location>
</feature>
<protein>
    <recommendedName>
        <fullName evidence="2">PPC domain-containing protein</fullName>
    </recommendedName>
</protein>